<dbReference type="OMA" id="PPFDEMI"/>
<evidence type="ECO:0000256" key="10">
    <source>
        <dbReference type="SAM" id="Phobius"/>
    </source>
</evidence>
<keyword evidence="5" id="KW-0375">Hydrogen ion transport</keyword>
<evidence type="ECO:0008006" key="13">
    <source>
        <dbReference type="Google" id="ProtNLM"/>
    </source>
</evidence>
<accession>A0A4W4EEH3</accession>
<evidence type="ECO:0000313" key="11">
    <source>
        <dbReference type="Ensembl" id="ENSEEEP00000010486.2"/>
    </source>
</evidence>
<evidence type="ECO:0000256" key="9">
    <source>
        <dbReference type="ARBA" id="ARBA00023136"/>
    </source>
</evidence>
<dbReference type="Gene3D" id="6.10.280.70">
    <property type="match status" value="1"/>
</dbReference>
<reference evidence="11" key="5">
    <citation type="submission" date="2025-09" db="UniProtKB">
        <authorList>
            <consortium name="Ensembl"/>
        </authorList>
    </citation>
    <scope>IDENTIFICATION</scope>
</reference>
<dbReference type="GO" id="GO:0005743">
    <property type="term" value="C:mitochondrial inner membrane"/>
    <property type="evidence" value="ECO:0007669"/>
    <property type="project" value="UniProtKB-SubCell"/>
</dbReference>
<dbReference type="Proteomes" id="UP000314983">
    <property type="component" value="Chromosome 1"/>
</dbReference>
<gene>
    <name evidence="11" type="primary">ATP5PD</name>
</gene>
<dbReference type="InterPro" id="IPR008689">
    <property type="entry name" value="ATP_synth_F0_dsu_mt"/>
</dbReference>
<comment type="subcellular location">
    <subcellularLocation>
        <location evidence="1">Mitochondrion inner membrane</location>
    </subcellularLocation>
</comment>
<dbReference type="GO" id="GO:0015986">
    <property type="term" value="P:proton motive force-driven ATP synthesis"/>
    <property type="evidence" value="ECO:0007669"/>
    <property type="project" value="InterPro"/>
</dbReference>
<dbReference type="PANTHER" id="PTHR12700">
    <property type="entry name" value="ATP SYNTHASE SUBUNIT D, MITOCHONDRIAL"/>
    <property type="match status" value="1"/>
</dbReference>
<keyword evidence="10" id="KW-0812">Transmembrane</keyword>
<keyword evidence="7" id="KW-0406">Ion transport</keyword>
<feature type="transmembrane region" description="Helical" evidence="10">
    <location>
        <begin position="138"/>
        <end position="158"/>
    </location>
</feature>
<evidence type="ECO:0000256" key="1">
    <source>
        <dbReference type="ARBA" id="ARBA00004273"/>
    </source>
</evidence>
<reference evidence="11" key="3">
    <citation type="submission" date="2020-05" db="EMBL/GenBank/DDBJ databases">
        <title>Electrophorus electricus (electric eel) genome, fEleEle1, primary haplotype.</title>
        <authorList>
            <person name="Myers G."/>
            <person name="Meyer A."/>
            <person name="Fedrigo O."/>
            <person name="Formenti G."/>
            <person name="Rhie A."/>
            <person name="Tracey A."/>
            <person name="Sims Y."/>
            <person name="Jarvis E.D."/>
        </authorList>
    </citation>
    <scope>NUCLEOTIDE SEQUENCE [LARGE SCALE GENOMIC DNA]</scope>
</reference>
<evidence type="ECO:0000256" key="2">
    <source>
        <dbReference type="ARBA" id="ARBA00006842"/>
    </source>
</evidence>
<organism evidence="11 12">
    <name type="scientific">Electrophorus electricus</name>
    <name type="common">Electric eel</name>
    <name type="synonym">Gymnotus electricus</name>
    <dbReference type="NCBI Taxonomy" id="8005"/>
    <lineage>
        <taxon>Eukaryota</taxon>
        <taxon>Metazoa</taxon>
        <taxon>Chordata</taxon>
        <taxon>Craniata</taxon>
        <taxon>Vertebrata</taxon>
        <taxon>Euteleostomi</taxon>
        <taxon>Actinopterygii</taxon>
        <taxon>Neopterygii</taxon>
        <taxon>Teleostei</taxon>
        <taxon>Ostariophysi</taxon>
        <taxon>Gymnotiformes</taxon>
        <taxon>Gymnotoidei</taxon>
        <taxon>Gymnotidae</taxon>
        <taxon>Electrophorus</taxon>
    </lineage>
</organism>
<dbReference type="SUPFAM" id="SSF161065">
    <property type="entry name" value="ATP synthase D chain-like"/>
    <property type="match status" value="1"/>
</dbReference>
<reference evidence="11" key="4">
    <citation type="submission" date="2025-08" db="UniProtKB">
        <authorList>
            <consortium name="Ensembl"/>
        </authorList>
    </citation>
    <scope>IDENTIFICATION</scope>
</reference>
<evidence type="ECO:0000256" key="8">
    <source>
        <dbReference type="ARBA" id="ARBA00023128"/>
    </source>
</evidence>
<keyword evidence="9 10" id="KW-0472">Membrane</keyword>
<dbReference type="STRING" id="8005.ENSEEEP00000010486"/>
<dbReference type="InterPro" id="IPR036228">
    <property type="entry name" value="ATP_synth_F0_dsu_sf_mt"/>
</dbReference>
<dbReference type="AlphaFoldDB" id="A0A4W4EEH3"/>
<keyword evidence="3" id="KW-0813">Transport</keyword>
<evidence type="ECO:0000256" key="7">
    <source>
        <dbReference type="ARBA" id="ARBA00023065"/>
    </source>
</evidence>
<evidence type="ECO:0000256" key="4">
    <source>
        <dbReference type="ARBA" id="ARBA00022547"/>
    </source>
</evidence>
<dbReference type="GO" id="GO:0045259">
    <property type="term" value="C:proton-transporting ATP synthase complex"/>
    <property type="evidence" value="ECO:0007669"/>
    <property type="project" value="UniProtKB-KW"/>
</dbReference>
<evidence type="ECO:0000256" key="5">
    <source>
        <dbReference type="ARBA" id="ARBA00022781"/>
    </source>
</evidence>
<keyword evidence="8" id="KW-0496">Mitochondrion</keyword>
<dbReference type="GO" id="GO:0015078">
    <property type="term" value="F:proton transmembrane transporter activity"/>
    <property type="evidence" value="ECO:0007669"/>
    <property type="project" value="InterPro"/>
</dbReference>
<dbReference type="GeneTree" id="ENSGT00390000003582"/>
<keyword evidence="10" id="KW-1133">Transmembrane helix</keyword>
<keyword evidence="4" id="KW-0138">CF(0)</keyword>
<proteinExistence type="inferred from homology"/>
<evidence type="ECO:0000256" key="3">
    <source>
        <dbReference type="ARBA" id="ARBA00022448"/>
    </source>
</evidence>
<dbReference type="Pfam" id="PF05873">
    <property type="entry name" value="Mt_ATP-synt_D"/>
    <property type="match status" value="1"/>
</dbReference>
<keyword evidence="12" id="KW-1185">Reference proteome</keyword>
<evidence type="ECO:0000256" key="6">
    <source>
        <dbReference type="ARBA" id="ARBA00022792"/>
    </source>
</evidence>
<keyword evidence="6" id="KW-0999">Mitochondrion inner membrane</keyword>
<reference evidence="12" key="2">
    <citation type="journal article" date="2017" name="Sci. Adv.">
        <title>A tail of two voltages: Proteomic comparison of the three electric organs of the electric eel.</title>
        <authorList>
            <person name="Traeger L.L."/>
            <person name="Sabat G."/>
            <person name="Barrett-Wilt G.A."/>
            <person name="Wells G.B."/>
            <person name="Sussman M.R."/>
        </authorList>
    </citation>
    <scope>NUCLEOTIDE SEQUENCE [LARGE SCALE GENOMIC DNA]</scope>
</reference>
<protein>
    <recommendedName>
        <fullName evidence="13">ATP synthase subunit d, mitochondrial</fullName>
    </recommendedName>
</protein>
<dbReference type="Ensembl" id="ENSEEET00000010608.2">
    <property type="protein sequence ID" value="ENSEEEP00000010486.2"/>
    <property type="gene ID" value="ENSEEEG00000005307.2"/>
</dbReference>
<name>A0A4W4EEH3_ELEEL</name>
<sequence length="209" mass="23941">MAGRRTAIKAIDWLAFAERVPPNQRAMFNNLKTCSDAISARLASLPEKPAPIDWSYYRKTVAKAGMVDEFEKKFAALSIPEPVDTQTSKISVQEQEAVSDTFCLLLSFCPLPFYGIVELHKQTFHLLKARAALTLNSFAPQSSLLVCAYLHFCLFFFLLRFLIFPFWLVKSFFSSFVYLLLPCCRTRALQPIWRHPKFALLTMRRSLTS</sequence>
<evidence type="ECO:0000313" key="12">
    <source>
        <dbReference type="Proteomes" id="UP000314983"/>
    </source>
</evidence>
<reference evidence="12" key="1">
    <citation type="journal article" date="2014" name="Science">
        <title>Nonhuman genetics. Genomic basis for the convergent evolution of electric organs.</title>
        <authorList>
            <person name="Gallant J.R."/>
            <person name="Traeger L.L."/>
            <person name="Volkening J.D."/>
            <person name="Moffett H."/>
            <person name="Chen P.H."/>
            <person name="Novina C.D."/>
            <person name="Phillips G.N.Jr."/>
            <person name="Anand R."/>
            <person name="Wells G.B."/>
            <person name="Pinch M."/>
            <person name="Guth R."/>
            <person name="Unguez G.A."/>
            <person name="Albert J.S."/>
            <person name="Zakon H.H."/>
            <person name="Samanta M.P."/>
            <person name="Sussman M.R."/>
        </authorList>
    </citation>
    <scope>NUCLEOTIDE SEQUENCE [LARGE SCALE GENOMIC DNA]</scope>
</reference>
<comment type="similarity">
    <text evidence="2">Belongs to the ATPase d subunit family.</text>
</comment>